<dbReference type="OrthoDB" id="9115108at2"/>
<dbReference type="EMBL" id="CP040078">
    <property type="protein sequence ID" value="QCP54419.1"/>
    <property type="molecule type" value="Genomic_DNA"/>
</dbReference>
<sequence length="196" mass="21289">MKSPYTDTAQALRDTLRLTVERSAASSLATLHQQAIGETVLLGEAACVQATRIRRQLEQLPPLQQALLTVSYAPREVVCCRRRRRCAGHYPNPEWAHALALVVAHTAPLFIAHSPNLRLRQALVANLLTHTHETAVELAARCGVHRITVANHTAILSHAMIGTRTKGGALNHASERIDTLLRDASIVVSADDAQAA</sequence>
<dbReference type="RefSeq" id="WP_137337186.1">
    <property type="nucleotide sequence ID" value="NZ_CP040078.1"/>
</dbReference>
<gene>
    <name evidence="1" type="ORF">FAZ95_36465</name>
</gene>
<evidence type="ECO:0000313" key="1">
    <source>
        <dbReference type="EMBL" id="QCP54419.1"/>
    </source>
</evidence>
<name>A0A4P8J615_9BURK</name>
<reference evidence="1 2" key="1">
    <citation type="submission" date="2019-05" db="EMBL/GenBank/DDBJ databases">
        <title>Burkholderia sp. DHOD12, isolated from subtropical forest soil.</title>
        <authorList>
            <person name="Gao Z.-H."/>
            <person name="Qiu L.-H."/>
        </authorList>
    </citation>
    <scope>NUCLEOTIDE SEQUENCE [LARGE SCALE GENOMIC DNA]</scope>
    <source>
        <strain evidence="1 2">DHOD12</strain>
    </source>
</reference>
<evidence type="ECO:0000313" key="2">
    <source>
        <dbReference type="Proteomes" id="UP000298656"/>
    </source>
</evidence>
<keyword evidence="2" id="KW-1185">Reference proteome</keyword>
<dbReference type="AlphaFoldDB" id="A0A4P8J615"/>
<accession>A0A4P8J615</accession>
<organism evidence="1 2">
    <name type="scientific">Trinickia violacea</name>
    <dbReference type="NCBI Taxonomy" id="2571746"/>
    <lineage>
        <taxon>Bacteria</taxon>
        <taxon>Pseudomonadati</taxon>
        <taxon>Pseudomonadota</taxon>
        <taxon>Betaproteobacteria</taxon>
        <taxon>Burkholderiales</taxon>
        <taxon>Burkholderiaceae</taxon>
        <taxon>Trinickia</taxon>
    </lineage>
</organism>
<proteinExistence type="predicted"/>
<dbReference type="Proteomes" id="UP000298656">
    <property type="component" value="Chromosome 2"/>
</dbReference>
<protein>
    <submittedName>
        <fullName evidence="1">Uncharacterized protein</fullName>
    </submittedName>
</protein>
<dbReference type="KEGG" id="tvl:FAZ95_36465"/>